<dbReference type="Proteomes" id="UP000554286">
    <property type="component" value="Unassembled WGS sequence"/>
</dbReference>
<proteinExistence type="predicted"/>
<organism evidence="2 3">
    <name type="scientific">Roseospira visakhapatnamensis</name>
    <dbReference type="NCBI Taxonomy" id="390880"/>
    <lineage>
        <taxon>Bacteria</taxon>
        <taxon>Pseudomonadati</taxon>
        <taxon>Pseudomonadota</taxon>
        <taxon>Alphaproteobacteria</taxon>
        <taxon>Rhodospirillales</taxon>
        <taxon>Rhodospirillaceae</taxon>
        <taxon>Roseospira</taxon>
    </lineage>
</organism>
<dbReference type="InterPro" id="IPR038268">
    <property type="entry name" value="RHH_sf"/>
</dbReference>
<dbReference type="AlphaFoldDB" id="A0A7W6RCR7"/>
<keyword evidence="2" id="KW-0238">DNA-binding</keyword>
<dbReference type="Pfam" id="PF13467">
    <property type="entry name" value="RHH_4"/>
    <property type="match status" value="1"/>
</dbReference>
<protein>
    <submittedName>
        <fullName evidence="2">Putative DNA-binding ribbon-helix-helix protein</fullName>
    </submittedName>
</protein>
<dbReference type="RefSeq" id="WP_343058561.1">
    <property type="nucleotide sequence ID" value="NZ_JACIGK010000009.1"/>
</dbReference>
<accession>A0A7W6RCR7</accession>
<sequence>MTAVPARPAPASIVGSAPVSVAAASVARGPSRRAPAAPMPALRARVRKRSISIAGHATSVSLEDPFWEALREIAAARGCSVADLVRRVDAARAAGVEEGEDGDGGPPANLSSALRVFVLDMVCAGQGTTGED</sequence>
<name>A0A7W6RCR7_9PROT</name>
<dbReference type="GO" id="GO:0003677">
    <property type="term" value="F:DNA binding"/>
    <property type="evidence" value="ECO:0007669"/>
    <property type="project" value="UniProtKB-KW"/>
</dbReference>
<feature type="domain" description="Ribbon-helix-helix" evidence="1">
    <location>
        <begin position="47"/>
        <end position="120"/>
    </location>
</feature>
<dbReference type="InterPro" id="IPR027373">
    <property type="entry name" value="RHH_dom"/>
</dbReference>
<evidence type="ECO:0000313" key="2">
    <source>
        <dbReference type="EMBL" id="MBB4265962.1"/>
    </source>
</evidence>
<evidence type="ECO:0000259" key="1">
    <source>
        <dbReference type="Pfam" id="PF13467"/>
    </source>
</evidence>
<reference evidence="2 3" key="1">
    <citation type="submission" date="2020-08" db="EMBL/GenBank/DDBJ databases">
        <title>Genome sequencing of Purple Non-Sulfur Bacteria from various extreme environments.</title>
        <authorList>
            <person name="Mayer M."/>
        </authorList>
    </citation>
    <scope>NUCLEOTIDE SEQUENCE [LARGE SCALE GENOMIC DNA]</scope>
    <source>
        <strain evidence="2 3">JA131</strain>
    </source>
</reference>
<gene>
    <name evidence="2" type="ORF">GGD89_001587</name>
</gene>
<keyword evidence="3" id="KW-1185">Reference proteome</keyword>
<comment type="caution">
    <text evidence="2">The sequence shown here is derived from an EMBL/GenBank/DDBJ whole genome shotgun (WGS) entry which is preliminary data.</text>
</comment>
<dbReference type="EMBL" id="JACIGK010000009">
    <property type="protein sequence ID" value="MBB4265962.1"/>
    <property type="molecule type" value="Genomic_DNA"/>
</dbReference>
<dbReference type="Gene3D" id="1.10.3990.20">
    <property type="entry name" value="protein bp1543"/>
    <property type="match status" value="1"/>
</dbReference>
<evidence type="ECO:0000313" key="3">
    <source>
        <dbReference type="Proteomes" id="UP000554286"/>
    </source>
</evidence>